<sequence length="571" mass="59986">MTDRAQLIAVARGDAAPDLVVEGARVFCAFTREWLEGDVGIAGGRVAGIGTFEGGERVDARGRFVVPGLIDAHMHLESSKLLPGEFARVVVPRGTTSVVVDPHEVGNVLGADGVHWILDATEDLPLRVFVMVPSCVPASAFETAYRALGPGDMEGILHRRRALGVAEMMNFPGVVAGDPDVLARIAVSGATHVDGHAPQLRGRRLDAYVAAGIRSDHESTTWEEMLDKRRRGMWVLVRDASNARNLGAGLELVRRYGPELCALCTDDREPDTLTREGHIDALCRDAVAAGIAVEDVLVMATLHAARCHRLDDLGAVAPGFRADLLVLDDLTSFRPSVVVQDGRVVARDGAAPAFADPPVPAFLHGTVRPAPVTADDLALGTADGRVRVIDLVPGELLTGAGEAQPARRDGEVVADPELDLAKIAVVERHHRSGRVGRALVRGFGLRAGAFASTVAHDGHNIVVVGADDASMLACVERLTALGGGLAVARDGAVRAELALPVAGLLSEAPAAEVVERLDTLTALLAEQGVAVASPFMALSFLALSVIPALKVTDYGLVDVDRFAIVPLAVDG</sequence>
<dbReference type="SUPFAM" id="SSF51338">
    <property type="entry name" value="Composite domain of metallo-dependent hydrolases"/>
    <property type="match status" value="1"/>
</dbReference>
<dbReference type="InterPro" id="IPR026912">
    <property type="entry name" value="Adenine_deam_C"/>
</dbReference>
<dbReference type="InterPro" id="IPR006679">
    <property type="entry name" value="Adenine_deam"/>
</dbReference>
<dbReference type="GO" id="GO:0000034">
    <property type="term" value="F:adenine deaminase activity"/>
    <property type="evidence" value="ECO:0007669"/>
    <property type="project" value="UniProtKB-UniRule"/>
</dbReference>
<dbReference type="Gene3D" id="2.30.40.10">
    <property type="entry name" value="Urease, subunit C, domain 1"/>
    <property type="match status" value="1"/>
</dbReference>
<evidence type="ECO:0000256" key="1">
    <source>
        <dbReference type="ARBA" id="ARBA00006773"/>
    </source>
</evidence>
<dbReference type="AlphaFoldDB" id="A0A9E6XU33"/>
<dbReference type="PANTHER" id="PTHR11113">
    <property type="entry name" value="N-ACETYLGLUCOSAMINE-6-PHOSPHATE DEACETYLASE"/>
    <property type="match status" value="1"/>
</dbReference>
<dbReference type="SUPFAM" id="SSF51556">
    <property type="entry name" value="Metallo-dependent hydrolases"/>
    <property type="match status" value="1"/>
</dbReference>
<evidence type="ECO:0000256" key="6">
    <source>
        <dbReference type="HAMAP-Rule" id="MF_01518"/>
    </source>
</evidence>
<name>A0A9E6XU33_9ACTN</name>
<keyword evidence="4 6" id="KW-0464">Manganese</keyword>
<protein>
    <recommendedName>
        <fullName evidence="2 6">Adenine deaminase</fullName>
        <shortName evidence="6">Adenase</shortName>
        <shortName evidence="6">Adenine aminase</shortName>
        <ecNumber evidence="2 6">3.5.4.2</ecNumber>
    </recommendedName>
</protein>
<reference evidence="9" key="1">
    <citation type="journal article" date="2022" name="Int. J. Syst. Evol. Microbiol.">
        <title>Pseudomonas aegrilactucae sp. nov. and Pseudomonas morbosilactucae sp. nov., pathogens causing bacterial rot of lettuce in Japan.</title>
        <authorList>
            <person name="Sawada H."/>
            <person name="Fujikawa T."/>
            <person name="Satou M."/>
        </authorList>
    </citation>
    <scope>NUCLEOTIDE SEQUENCE</scope>
    <source>
        <strain evidence="9">0166_1</strain>
    </source>
</reference>
<dbReference type="EC" id="3.5.4.2" evidence="2 6"/>
<dbReference type="InterPro" id="IPR011059">
    <property type="entry name" value="Metal-dep_hydrolase_composite"/>
</dbReference>
<gene>
    <name evidence="6 9" type="primary">ade</name>
    <name evidence="9" type="ORF">DSM104329_00167</name>
</gene>
<evidence type="ECO:0000256" key="5">
    <source>
        <dbReference type="ARBA" id="ARBA00047720"/>
    </source>
</evidence>
<dbReference type="NCBIfam" id="TIGR01178">
    <property type="entry name" value="ade"/>
    <property type="match status" value="1"/>
</dbReference>
<comment type="catalytic activity">
    <reaction evidence="5 6">
        <text>adenine + H2O + H(+) = hypoxanthine + NH4(+)</text>
        <dbReference type="Rhea" id="RHEA:23688"/>
        <dbReference type="ChEBI" id="CHEBI:15377"/>
        <dbReference type="ChEBI" id="CHEBI:15378"/>
        <dbReference type="ChEBI" id="CHEBI:16708"/>
        <dbReference type="ChEBI" id="CHEBI:17368"/>
        <dbReference type="ChEBI" id="CHEBI:28938"/>
        <dbReference type="EC" id="3.5.4.2"/>
    </reaction>
</comment>
<keyword evidence="10" id="KW-1185">Reference proteome</keyword>
<dbReference type="InterPro" id="IPR032466">
    <property type="entry name" value="Metal_Hydrolase"/>
</dbReference>
<evidence type="ECO:0000256" key="4">
    <source>
        <dbReference type="ARBA" id="ARBA00023211"/>
    </source>
</evidence>
<evidence type="ECO:0000313" key="10">
    <source>
        <dbReference type="Proteomes" id="UP001162834"/>
    </source>
</evidence>
<keyword evidence="3 6" id="KW-0378">Hydrolase</keyword>
<feature type="domain" description="Amidohydrolase-related" evidence="7">
    <location>
        <begin position="64"/>
        <end position="345"/>
    </location>
</feature>
<evidence type="ECO:0000256" key="2">
    <source>
        <dbReference type="ARBA" id="ARBA00012782"/>
    </source>
</evidence>
<dbReference type="CDD" id="cd01295">
    <property type="entry name" value="AdeC"/>
    <property type="match status" value="1"/>
</dbReference>
<evidence type="ECO:0000256" key="3">
    <source>
        <dbReference type="ARBA" id="ARBA00022801"/>
    </source>
</evidence>
<feature type="domain" description="Adenine deaminase C-terminal" evidence="8">
    <location>
        <begin position="396"/>
        <end position="562"/>
    </location>
</feature>
<proteinExistence type="inferred from homology"/>
<dbReference type="KEGG" id="sbae:DSM104329_00167"/>
<dbReference type="Pfam" id="PF01979">
    <property type="entry name" value="Amidohydro_1"/>
    <property type="match status" value="1"/>
</dbReference>
<comment type="similarity">
    <text evidence="1 6">Belongs to the metallo-dependent hydrolases superfamily. Adenine deaminase family.</text>
</comment>
<dbReference type="InterPro" id="IPR006680">
    <property type="entry name" value="Amidohydro-rel"/>
</dbReference>
<dbReference type="RefSeq" id="WP_259313494.1">
    <property type="nucleotide sequence ID" value="NZ_CP087164.1"/>
</dbReference>
<evidence type="ECO:0000259" key="8">
    <source>
        <dbReference type="Pfam" id="PF13382"/>
    </source>
</evidence>
<dbReference type="GO" id="GO:0006146">
    <property type="term" value="P:adenine catabolic process"/>
    <property type="evidence" value="ECO:0007669"/>
    <property type="project" value="InterPro"/>
</dbReference>
<dbReference type="Gene3D" id="3.20.20.140">
    <property type="entry name" value="Metal-dependent hydrolases"/>
    <property type="match status" value="1"/>
</dbReference>
<dbReference type="Proteomes" id="UP001162834">
    <property type="component" value="Chromosome"/>
</dbReference>
<dbReference type="EMBL" id="CP087164">
    <property type="protein sequence ID" value="UGS33802.1"/>
    <property type="molecule type" value="Genomic_DNA"/>
</dbReference>
<evidence type="ECO:0000259" key="7">
    <source>
        <dbReference type="Pfam" id="PF01979"/>
    </source>
</evidence>
<dbReference type="Pfam" id="PF13382">
    <property type="entry name" value="Adenine_deam_C"/>
    <property type="match status" value="1"/>
</dbReference>
<organism evidence="9 10">
    <name type="scientific">Capillimicrobium parvum</name>
    <dbReference type="NCBI Taxonomy" id="2884022"/>
    <lineage>
        <taxon>Bacteria</taxon>
        <taxon>Bacillati</taxon>
        <taxon>Actinomycetota</taxon>
        <taxon>Thermoleophilia</taxon>
        <taxon>Solirubrobacterales</taxon>
        <taxon>Capillimicrobiaceae</taxon>
        <taxon>Capillimicrobium</taxon>
    </lineage>
</organism>
<dbReference type="PANTHER" id="PTHR11113:SF2">
    <property type="entry name" value="ADENINE DEAMINASE"/>
    <property type="match status" value="1"/>
</dbReference>
<dbReference type="HAMAP" id="MF_01518">
    <property type="entry name" value="Adenine_deamin"/>
    <property type="match status" value="1"/>
</dbReference>
<evidence type="ECO:0000313" key="9">
    <source>
        <dbReference type="EMBL" id="UGS33802.1"/>
    </source>
</evidence>
<comment type="cofactor">
    <cofactor evidence="6">
        <name>Mn(2+)</name>
        <dbReference type="ChEBI" id="CHEBI:29035"/>
    </cofactor>
</comment>
<accession>A0A9E6XU33</accession>